<dbReference type="InterPro" id="IPR037883">
    <property type="entry name" value="Knr4/Smi1-like_sf"/>
</dbReference>
<dbReference type="SUPFAM" id="SSF160631">
    <property type="entry name" value="SMI1/KNR4-like"/>
    <property type="match status" value="1"/>
</dbReference>
<evidence type="ECO:0000313" key="2">
    <source>
        <dbReference type="EMBL" id="MER5170281.1"/>
    </source>
</evidence>
<reference evidence="2 3" key="1">
    <citation type="submission" date="2024-06" db="EMBL/GenBank/DDBJ databases">
        <title>Thioclava kandeliae sp. nov. from a rhizosphere soil sample of Kandelia candel in a mangrove.</title>
        <authorList>
            <person name="Mu T."/>
        </authorList>
    </citation>
    <scope>NUCLEOTIDE SEQUENCE [LARGE SCALE GENOMIC DNA]</scope>
    <source>
        <strain evidence="2 3">CPCC 100088</strain>
    </source>
</reference>
<dbReference type="RefSeq" id="WP_350934115.1">
    <property type="nucleotide sequence ID" value="NZ_JAYWLC010000001.1"/>
</dbReference>
<organism evidence="2 3">
    <name type="scientific">Thioclava kandeliae</name>
    <dbReference type="NCBI Taxonomy" id="3070818"/>
    <lineage>
        <taxon>Bacteria</taxon>
        <taxon>Pseudomonadati</taxon>
        <taxon>Pseudomonadota</taxon>
        <taxon>Alphaproteobacteria</taxon>
        <taxon>Rhodobacterales</taxon>
        <taxon>Paracoccaceae</taxon>
        <taxon>Thioclava</taxon>
    </lineage>
</organism>
<evidence type="ECO:0000313" key="3">
    <source>
        <dbReference type="Proteomes" id="UP001438953"/>
    </source>
</evidence>
<dbReference type="Pfam" id="PF09346">
    <property type="entry name" value="SMI1_KNR4"/>
    <property type="match status" value="1"/>
</dbReference>
<dbReference type="Proteomes" id="UP001438953">
    <property type="component" value="Unassembled WGS sequence"/>
</dbReference>
<sequence length="186" mass="20008">MRWQPEGDAMTDDEFIMTLAEKAGLGRAEIGILGEAQLAEAEARIGVVPPMLLLKLYRAISNGGFGPMRGLMGLGGGATDRAGYTADRLHQLYADPDDGNPARDWPVGLLPICEDGQGSYICVDCFDESLHLWSPEGWDRSQPPQSAITPLAEDLRGWLGAWAESHCPALAHLHEVPAGSLCLSAR</sequence>
<dbReference type="EMBL" id="JAYWLC010000001">
    <property type="protein sequence ID" value="MER5170281.1"/>
    <property type="molecule type" value="Genomic_DNA"/>
</dbReference>
<feature type="domain" description="Knr4/Smi1-like" evidence="1">
    <location>
        <begin position="35"/>
        <end position="133"/>
    </location>
</feature>
<accession>A0ABV1SCQ8</accession>
<protein>
    <submittedName>
        <fullName evidence="2">SMI1/KNR4 family protein</fullName>
    </submittedName>
</protein>
<keyword evidence="3" id="KW-1185">Reference proteome</keyword>
<name>A0ABV1SCQ8_9RHOB</name>
<evidence type="ECO:0000259" key="1">
    <source>
        <dbReference type="Pfam" id="PF09346"/>
    </source>
</evidence>
<gene>
    <name evidence="2" type="ORF">VSX56_00715</name>
</gene>
<proteinExistence type="predicted"/>
<comment type="caution">
    <text evidence="2">The sequence shown here is derived from an EMBL/GenBank/DDBJ whole genome shotgun (WGS) entry which is preliminary data.</text>
</comment>
<dbReference type="InterPro" id="IPR018958">
    <property type="entry name" value="Knr4/Smi1-like_dom"/>
</dbReference>